<dbReference type="InterPro" id="IPR036397">
    <property type="entry name" value="RNaseH_sf"/>
</dbReference>
<dbReference type="InterPro" id="IPR051086">
    <property type="entry name" value="RNase_D-like"/>
</dbReference>
<dbReference type="SMART" id="SM00474">
    <property type="entry name" value="35EXOc"/>
    <property type="match status" value="1"/>
</dbReference>
<keyword evidence="3" id="KW-1185">Reference proteome</keyword>
<dbReference type="InterPro" id="IPR002562">
    <property type="entry name" value="3'-5'_exonuclease_dom"/>
</dbReference>
<organism evidence="2 3">
    <name type="scientific">Roseomonas populi</name>
    <dbReference type="NCBI Taxonomy" id="3121582"/>
    <lineage>
        <taxon>Bacteria</taxon>
        <taxon>Pseudomonadati</taxon>
        <taxon>Pseudomonadota</taxon>
        <taxon>Alphaproteobacteria</taxon>
        <taxon>Acetobacterales</taxon>
        <taxon>Roseomonadaceae</taxon>
        <taxon>Roseomonas</taxon>
    </lineage>
</organism>
<protein>
    <submittedName>
        <fullName evidence="2">Ribonuclease D</fullName>
    </submittedName>
</protein>
<gene>
    <name evidence="2" type="ORF">NRP21_01580</name>
</gene>
<dbReference type="PANTHER" id="PTHR47649">
    <property type="entry name" value="RIBONUCLEASE D"/>
    <property type="match status" value="1"/>
</dbReference>
<evidence type="ECO:0000259" key="1">
    <source>
        <dbReference type="SMART" id="SM00474"/>
    </source>
</evidence>
<dbReference type="SUPFAM" id="SSF53098">
    <property type="entry name" value="Ribonuclease H-like"/>
    <property type="match status" value="1"/>
</dbReference>
<evidence type="ECO:0000313" key="3">
    <source>
        <dbReference type="Proteomes" id="UP001524642"/>
    </source>
</evidence>
<dbReference type="RefSeq" id="WP_257714407.1">
    <property type="nucleotide sequence ID" value="NZ_JANJOU010000001.1"/>
</dbReference>
<dbReference type="Pfam" id="PF01612">
    <property type="entry name" value="DNA_pol_A_exo1"/>
    <property type="match status" value="1"/>
</dbReference>
<dbReference type="PANTHER" id="PTHR47649:SF1">
    <property type="entry name" value="RIBONUCLEASE D"/>
    <property type="match status" value="1"/>
</dbReference>
<dbReference type="Proteomes" id="UP001524642">
    <property type="component" value="Unassembled WGS sequence"/>
</dbReference>
<comment type="caution">
    <text evidence="2">The sequence shown here is derived from an EMBL/GenBank/DDBJ whole genome shotgun (WGS) entry which is preliminary data.</text>
</comment>
<evidence type="ECO:0000313" key="2">
    <source>
        <dbReference type="EMBL" id="MCR0980735.1"/>
    </source>
</evidence>
<name>A0ABT1WY25_9PROT</name>
<dbReference type="CDD" id="cd06142">
    <property type="entry name" value="RNaseD_exo"/>
    <property type="match status" value="1"/>
</dbReference>
<feature type="domain" description="3'-5' exonuclease" evidence="1">
    <location>
        <begin position="10"/>
        <end position="183"/>
    </location>
</feature>
<dbReference type="InterPro" id="IPR012337">
    <property type="entry name" value="RNaseH-like_sf"/>
</dbReference>
<sequence length="217" mass="23803">MGEMLFMPNATIHLHKHDLPDGLSLGPVVAVDTETMGLDPRRDRLCLVQLSSGDGSAHCVQIVPPSLGGRGADCPNLKMLLADPATVKLFHFARFDVAMLRHALGVECAPVRCTKIASRLVRTYTDRHGLKDLCRELLGVDISKGQQSSDWGAADLSPEQLAYAASDVLHLHALWSRLEGMLRREGRLELAEACFRFLPVRGALDLLGYTEPDIFAH</sequence>
<reference evidence="2 3" key="1">
    <citation type="submission" date="2022-06" db="EMBL/GenBank/DDBJ databases">
        <title>Roseomonas CN29.</title>
        <authorList>
            <person name="Cheng Y."/>
            <person name="He X."/>
        </authorList>
    </citation>
    <scope>NUCLEOTIDE SEQUENCE [LARGE SCALE GENOMIC DNA]</scope>
    <source>
        <strain evidence="2 3">CN29</strain>
    </source>
</reference>
<dbReference type="EMBL" id="JANJOU010000001">
    <property type="protein sequence ID" value="MCR0980735.1"/>
    <property type="molecule type" value="Genomic_DNA"/>
</dbReference>
<proteinExistence type="predicted"/>
<accession>A0ABT1WY25</accession>
<dbReference type="Gene3D" id="3.30.420.10">
    <property type="entry name" value="Ribonuclease H-like superfamily/Ribonuclease H"/>
    <property type="match status" value="1"/>
</dbReference>